<dbReference type="Proteomes" id="UP000252519">
    <property type="component" value="Unassembled WGS sequence"/>
</dbReference>
<dbReference type="InterPro" id="IPR052797">
    <property type="entry name" value="RegFact_GeneExpr_CellDeath"/>
</dbReference>
<evidence type="ECO:0000259" key="2">
    <source>
        <dbReference type="PROSITE" id="PS50966"/>
    </source>
</evidence>
<organism evidence="3 4">
    <name type="scientific">Ancylostoma caninum</name>
    <name type="common">Dog hookworm</name>
    <dbReference type="NCBI Taxonomy" id="29170"/>
    <lineage>
        <taxon>Eukaryota</taxon>
        <taxon>Metazoa</taxon>
        <taxon>Ecdysozoa</taxon>
        <taxon>Nematoda</taxon>
        <taxon>Chromadorea</taxon>
        <taxon>Rhabditida</taxon>
        <taxon>Rhabditina</taxon>
        <taxon>Rhabditomorpha</taxon>
        <taxon>Strongyloidea</taxon>
        <taxon>Ancylostomatidae</taxon>
        <taxon>Ancylostomatinae</taxon>
        <taxon>Ancylostoma</taxon>
    </lineage>
</organism>
<dbReference type="OrthoDB" id="5864635at2759"/>
<dbReference type="STRING" id="29170.A0A368GJ33"/>
<dbReference type="InterPro" id="IPR007527">
    <property type="entry name" value="Znf_SWIM"/>
</dbReference>
<keyword evidence="1" id="KW-0479">Metal-binding</keyword>
<name>A0A368GJ33_ANCCA</name>
<proteinExistence type="predicted"/>
<dbReference type="GO" id="GO:0008270">
    <property type="term" value="F:zinc ion binding"/>
    <property type="evidence" value="ECO:0007669"/>
    <property type="project" value="UniProtKB-KW"/>
</dbReference>
<dbReference type="AlphaFoldDB" id="A0A368GJ33"/>
<accession>A0A368GJ33</accession>
<comment type="caution">
    <text evidence="3">The sequence shown here is derived from an EMBL/GenBank/DDBJ whole genome shotgun (WGS) entry which is preliminary data.</text>
</comment>
<dbReference type="EMBL" id="JOJR01000130">
    <property type="protein sequence ID" value="RCN44396.1"/>
    <property type="molecule type" value="Genomic_DNA"/>
</dbReference>
<keyword evidence="4" id="KW-1185">Reference proteome</keyword>
<evidence type="ECO:0000313" key="3">
    <source>
        <dbReference type="EMBL" id="RCN44396.1"/>
    </source>
</evidence>
<reference evidence="3 4" key="1">
    <citation type="submission" date="2014-10" db="EMBL/GenBank/DDBJ databases">
        <title>Draft genome of the hookworm Ancylostoma caninum.</title>
        <authorList>
            <person name="Mitreva M."/>
        </authorList>
    </citation>
    <scope>NUCLEOTIDE SEQUENCE [LARGE SCALE GENOMIC DNA]</scope>
    <source>
        <strain evidence="3 4">Baltimore</strain>
    </source>
</reference>
<evidence type="ECO:0000256" key="1">
    <source>
        <dbReference type="PROSITE-ProRule" id="PRU00325"/>
    </source>
</evidence>
<keyword evidence="1" id="KW-0863">Zinc-finger</keyword>
<dbReference type="PANTHER" id="PTHR33936:SF24">
    <property type="entry name" value="C2H2-TYPE DOMAIN-CONTAINING PROTEIN"/>
    <property type="match status" value="1"/>
</dbReference>
<evidence type="ECO:0000313" key="4">
    <source>
        <dbReference type="Proteomes" id="UP000252519"/>
    </source>
</evidence>
<dbReference type="PROSITE" id="PS50966">
    <property type="entry name" value="ZF_SWIM"/>
    <property type="match status" value="1"/>
</dbReference>
<dbReference type="PANTHER" id="PTHR33936">
    <property type="entry name" value="PROTEIN CBG17840"/>
    <property type="match status" value="1"/>
</dbReference>
<protein>
    <recommendedName>
        <fullName evidence="2">SWIM-type domain-containing protein</fullName>
    </recommendedName>
</protein>
<keyword evidence="1" id="KW-0862">Zinc</keyword>
<sequence>MTTEWKFCEKWLKFYNLLSHLRSTHGEEGREEARFLSEEEQKTVACTVDGCSFTSSSEEGLRKHIGRAHPSLPKKSGHSISCPIYCEEVADQKAFVTHCRICHDDDACLVLSTSLPDEDAFEVVVVQYRSRTLLRCLYHSLQRWKESTEKGFSTFWKEVTVVKRGNYVIKYFNCSRAGRYVPRGKGLRVTRKTVTATKYCTSFVKAKFWTGGGVDVRFCTRHCGHSLSTVSFPLSKSDKEEIARYLQLRIPVQSIRRALWIKCTGPSHRLYFTTAADIRNVESSLSLQPGRLDDDDLVSVTKRFNLQLSFDAMRRLDLPESGNDGCFCIVIITPEQEKLLKEFCAHGVSIDDTHCTTRYQIKLSTLMVADNDGRGLQVAFMISYKVDTEQCVKLFEEVQKLYPEFGPSCFLSDDTQILLEAVPNIIRDHYIKDSRGLSEGKHRGKENMRRHKAAVLAHDSVTLCQTSESQWQINSFSRGRYKITIRSCTCASELAHCILCAVCPTTVTCSCPDSVKIGVSCKHAHAWALNHDESASVDEGFQAADDVAENESTSVDDVQDLEATSISTEFVSKRDERKELLASINCRLDRLSALALTLSLHEETEDVMRKLDEDLTEIEGKQCFHEHLVPRRGLCMRGRCYGHRQKQTLERRFEKLVKRSSRRKSTSGRVEFFCDSIDTGTLDICAVCHEAEPG</sequence>
<gene>
    <name evidence="3" type="ORF">ANCCAN_09610</name>
</gene>
<feature type="domain" description="SWIM-type" evidence="2">
    <location>
        <begin position="481"/>
        <end position="532"/>
    </location>
</feature>